<evidence type="ECO:0000256" key="2">
    <source>
        <dbReference type="ARBA" id="ARBA00004651"/>
    </source>
</evidence>
<keyword evidence="14" id="KW-0966">Cell projection</keyword>
<evidence type="ECO:0000259" key="13">
    <source>
        <dbReference type="Pfam" id="PF08345"/>
    </source>
</evidence>
<comment type="function">
    <text evidence="9">The M ring may be actively involved in energy transduction.</text>
</comment>
<feature type="region of interest" description="Disordered" evidence="10">
    <location>
        <begin position="273"/>
        <end position="334"/>
    </location>
</feature>
<feature type="transmembrane region" description="Helical" evidence="11">
    <location>
        <begin position="445"/>
        <end position="464"/>
    </location>
</feature>
<comment type="similarity">
    <text evidence="3 9">Belongs to the FliF family.</text>
</comment>
<proteinExistence type="inferred from homology"/>
<evidence type="ECO:0000256" key="5">
    <source>
        <dbReference type="ARBA" id="ARBA00022692"/>
    </source>
</evidence>
<feature type="compositionally biased region" description="Polar residues" evidence="10">
    <location>
        <begin position="283"/>
        <end position="298"/>
    </location>
</feature>
<dbReference type="InterPro" id="IPR045851">
    <property type="entry name" value="AMP-bd_C_sf"/>
</dbReference>
<feature type="compositionally biased region" description="Polar residues" evidence="10">
    <location>
        <begin position="321"/>
        <end position="330"/>
    </location>
</feature>
<keyword evidence="8 9" id="KW-0975">Bacterial flagellum</keyword>
<evidence type="ECO:0000256" key="6">
    <source>
        <dbReference type="ARBA" id="ARBA00022989"/>
    </source>
</evidence>
<dbReference type="PANTHER" id="PTHR30046">
    <property type="entry name" value="FLAGELLAR M-RING PROTEIN"/>
    <property type="match status" value="1"/>
</dbReference>
<dbReference type="InterPro" id="IPR000067">
    <property type="entry name" value="FlgMring_FliF"/>
</dbReference>
<protein>
    <recommendedName>
        <fullName evidence="9">Flagellar M-ring protein</fullName>
    </recommendedName>
</protein>
<evidence type="ECO:0000259" key="12">
    <source>
        <dbReference type="Pfam" id="PF01514"/>
    </source>
</evidence>
<keyword evidence="4" id="KW-1003">Cell membrane</keyword>
<evidence type="ECO:0000256" key="11">
    <source>
        <dbReference type="SAM" id="Phobius"/>
    </source>
</evidence>
<evidence type="ECO:0000256" key="10">
    <source>
        <dbReference type="SAM" id="MobiDB-lite"/>
    </source>
</evidence>
<keyword evidence="14" id="KW-0282">Flagellum</keyword>
<name>A0ABY4W310_9PROT</name>
<keyword evidence="5 11" id="KW-0812">Transmembrane</keyword>
<evidence type="ECO:0000313" key="15">
    <source>
        <dbReference type="Proteomes" id="UP001056291"/>
    </source>
</evidence>
<comment type="subcellular location">
    <subcellularLocation>
        <location evidence="1 9">Bacterial flagellum basal body</location>
    </subcellularLocation>
    <subcellularLocation>
        <location evidence="2">Cell membrane</location>
        <topology evidence="2">Multi-pass membrane protein</topology>
    </subcellularLocation>
</comment>
<dbReference type="Gene3D" id="3.30.300.30">
    <property type="match status" value="1"/>
</dbReference>
<organism evidence="14 15">
    <name type="scientific">Sneathiella marina</name>
    <dbReference type="NCBI Taxonomy" id="2950108"/>
    <lineage>
        <taxon>Bacteria</taxon>
        <taxon>Pseudomonadati</taxon>
        <taxon>Pseudomonadota</taxon>
        <taxon>Alphaproteobacteria</taxon>
        <taxon>Sneathiellales</taxon>
        <taxon>Sneathiellaceae</taxon>
        <taxon>Sneathiella</taxon>
    </lineage>
</organism>
<evidence type="ECO:0000256" key="4">
    <source>
        <dbReference type="ARBA" id="ARBA00022475"/>
    </source>
</evidence>
<dbReference type="NCBIfam" id="TIGR00206">
    <property type="entry name" value="fliF"/>
    <property type="match status" value="1"/>
</dbReference>
<dbReference type="EMBL" id="CP098747">
    <property type="protein sequence ID" value="USG60503.1"/>
    <property type="molecule type" value="Genomic_DNA"/>
</dbReference>
<accession>A0ABY4W310</accession>
<evidence type="ECO:0000256" key="7">
    <source>
        <dbReference type="ARBA" id="ARBA00023136"/>
    </source>
</evidence>
<keyword evidence="15" id="KW-1185">Reference proteome</keyword>
<reference evidence="14" key="1">
    <citation type="submission" date="2022-06" db="EMBL/GenBank/DDBJ databases">
        <title>Sneathiella actinostolidae sp. nov., isolated from a sea anemonein the Western Pacific Ocean.</title>
        <authorList>
            <person name="Wei M.J."/>
        </authorList>
    </citation>
    <scope>NUCLEOTIDE SEQUENCE</scope>
    <source>
        <strain evidence="14">PHK-P5</strain>
    </source>
</reference>
<keyword evidence="6 11" id="KW-1133">Transmembrane helix</keyword>
<dbReference type="Pfam" id="PF01514">
    <property type="entry name" value="YscJ_FliF"/>
    <property type="match status" value="1"/>
</dbReference>
<keyword evidence="7 11" id="KW-0472">Membrane</keyword>
<evidence type="ECO:0000256" key="1">
    <source>
        <dbReference type="ARBA" id="ARBA00004117"/>
    </source>
</evidence>
<gene>
    <name evidence="14" type="primary">fliF</name>
    <name evidence="14" type="ORF">NBZ79_15160</name>
</gene>
<feature type="domain" description="Flagellar M-ring N-terminal" evidence="12">
    <location>
        <begin position="38"/>
        <end position="213"/>
    </location>
</feature>
<evidence type="ECO:0000313" key="14">
    <source>
        <dbReference type="EMBL" id="USG60503.1"/>
    </source>
</evidence>
<dbReference type="PIRSF" id="PIRSF004862">
    <property type="entry name" value="FliF"/>
    <property type="match status" value="1"/>
</dbReference>
<keyword evidence="14" id="KW-0969">Cilium</keyword>
<feature type="domain" description="Flagellar M-ring C-terminal" evidence="13">
    <location>
        <begin position="248"/>
        <end position="413"/>
    </location>
</feature>
<evidence type="ECO:0000256" key="8">
    <source>
        <dbReference type="ARBA" id="ARBA00023143"/>
    </source>
</evidence>
<dbReference type="InterPro" id="IPR043427">
    <property type="entry name" value="YscJ/FliF"/>
</dbReference>
<dbReference type="Proteomes" id="UP001056291">
    <property type="component" value="Chromosome"/>
</dbReference>
<dbReference type="InterPro" id="IPR013556">
    <property type="entry name" value="Flag_M-ring_C"/>
</dbReference>
<evidence type="ECO:0000256" key="3">
    <source>
        <dbReference type="ARBA" id="ARBA00007971"/>
    </source>
</evidence>
<feature type="transmembrane region" description="Helical" evidence="11">
    <location>
        <begin position="12"/>
        <end position="34"/>
    </location>
</feature>
<evidence type="ECO:0000256" key="9">
    <source>
        <dbReference type="PIRNR" id="PIRNR004862"/>
    </source>
</evidence>
<dbReference type="PRINTS" id="PR01009">
    <property type="entry name" value="FLGMRINGFLIF"/>
</dbReference>
<sequence length="567" mass="60220">MNGISQLLQSLGSVRIIILGVVAVGLIGLIMLMANRITTPDYALLYGGLEPSDSSSIVSRLEADKIPFQIKNNGRDILIPQDQVARMRLGMAEVGLPNGGSVGYEIFDSSDTFGTTSFVQNVNFIRALEGELARTIRALNNVSAARVHLVLPKREVFSRDKREASASIVLKLKGRGRLSDDQVSAIQHLAAAAVPSLTPTHISIVDENGNLLARGDGQDAPGTGGGSQTDFMRITYETRLKEQIETLLEKTLGAGNVRAEVSAIMDFDQRTVHSESYDPDSQVVRSTQLVEETSSSNEGLAGDQAVTVANNLPEAEADTGDGSNSESAASRTEETVNYEISKTITTEVRESGLVRRLTVAVLVNGISETGADGNTTYTALEENALLQVSRLVKSAIGFDEERGDVVEVVNMQFAQKIEDFSDEEPVTDEIFMGLTKADLFKMGEMGVLVIVALLALLLVVRPLLNRALAVGGATPALAGPAGAAMALPGANNAAYDTAASGTAAIGHSGAEGGGDNPETLSEINSMIDIDKVDGQVKTSTLNKVSEIVDKHPDEAISILRNWLYHDA</sequence>
<dbReference type="InterPro" id="IPR006182">
    <property type="entry name" value="FliF_N_dom"/>
</dbReference>
<dbReference type="Pfam" id="PF08345">
    <property type="entry name" value="YscJ_FliF_C"/>
    <property type="match status" value="1"/>
</dbReference>
<dbReference type="PANTHER" id="PTHR30046:SF0">
    <property type="entry name" value="FLAGELLAR M-RING PROTEIN"/>
    <property type="match status" value="1"/>
</dbReference>